<evidence type="ECO:0000256" key="5">
    <source>
        <dbReference type="ARBA" id="ARBA00022960"/>
    </source>
</evidence>
<proteinExistence type="inferred from homology"/>
<name>A0A3D8WTZ1_PRIMG</name>
<evidence type="ECO:0000256" key="9">
    <source>
        <dbReference type="PROSITE-ProRule" id="PRU01373"/>
    </source>
</evidence>
<dbReference type="GO" id="GO:0005576">
    <property type="term" value="C:extracellular region"/>
    <property type="evidence" value="ECO:0007669"/>
    <property type="project" value="TreeGrafter"/>
</dbReference>
<evidence type="ECO:0000256" key="10">
    <source>
        <dbReference type="SAM" id="SignalP"/>
    </source>
</evidence>
<dbReference type="GO" id="GO:0016740">
    <property type="term" value="F:transferase activity"/>
    <property type="evidence" value="ECO:0007669"/>
    <property type="project" value="UniProtKB-KW"/>
</dbReference>
<dbReference type="Gene3D" id="2.40.440.10">
    <property type="entry name" value="L,D-transpeptidase catalytic domain-like"/>
    <property type="match status" value="1"/>
</dbReference>
<accession>A0A3D8WTZ1</accession>
<dbReference type="PANTHER" id="PTHR30582">
    <property type="entry name" value="L,D-TRANSPEPTIDASE"/>
    <property type="match status" value="1"/>
</dbReference>
<feature type="chain" id="PRO_5039186899" evidence="10">
    <location>
        <begin position="28"/>
        <end position="183"/>
    </location>
</feature>
<keyword evidence="7 9" id="KW-0961">Cell wall biogenesis/degradation</keyword>
<evidence type="ECO:0000256" key="3">
    <source>
        <dbReference type="ARBA" id="ARBA00022679"/>
    </source>
</evidence>
<feature type="signal peptide" evidence="10">
    <location>
        <begin position="1"/>
        <end position="27"/>
    </location>
</feature>
<dbReference type="GO" id="GO:0008360">
    <property type="term" value="P:regulation of cell shape"/>
    <property type="evidence" value="ECO:0007669"/>
    <property type="project" value="UniProtKB-UniRule"/>
</dbReference>
<protein>
    <submittedName>
        <fullName evidence="12">L,D-transpeptidase</fullName>
    </submittedName>
</protein>
<comment type="similarity">
    <text evidence="2">Belongs to the YkuD family.</text>
</comment>
<dbReference type="GO" id="GO:0071972">
    <property type="term" value="F:peptidoglycan L,D-transpeptidase activity"/>
    <property type="evidence" value="ECO:0007669"/>
    <property type="project" value="TreeGrafter"/>
</dbReference>
<evidence type="ECO:0000256" key="4">
    <source>
        <dbReference type="ARBA" id="ARBA00022801"/>
    </source>
</evidence>
<dbReference type="EMBL" id="PQWM01000060">
    <property type="protein sequence ID" value="RDZ06630.1"/>
    <property type="molecule type" value="Genomic_DNA"/>
</dbReference>
<evidence type="ECO:0000256" key="7">
    <source>
        <dbReference type="ARBA" id="ARBA00023316"/>
    </source>
</evidence>
<keyword evidence="4" id="KW-0378">Hydrolase</keyword>
<keyword evidence="6 9" id="KW-0573">Peptidoglycan synthesis</keyword>
<keyword evidence="10" id="KW-0732">Signal</keyword>
<dbReference type="Pfam" id="PF03734">
    <property type="entry name" value="YkuD"/>
    <property type="match status" value="1"/>
</dbReference>
<dbReference type="GO" id="GO:0071555">
    <property type="term" value="P:cell wall organization"/>
    <property type="evidence" value="ECO:0007669"/>
    <property type="project" value="UniProtKB-UniRule"/>
</dbReference>
<keyword evidence="5 9" id="KW-0133">Cell shape</keyword>
<feature type="active site" description="Proton donor/acceptor" evidence="9">
    <location>
        <position position="120"/>
    </location>
</feature>
<reference evidence="12 13" key="1">
    <citation type="journal article" date="2018" name="Appl. Environ. Microbiol.">
        <title>Antimicrobial susceptibility testing and tentative epidemiological cut-off values of five Bacillus species relevant for use as animal feed additives or for plant protection.</title>
        <authorList>
            <person name="Agerso Y."/>
            <person name="Stuer-Lauridsen B."/>
            <person name="Bjerre K."/>
            <person name="Jensen M.G."/>
            <person name="Johansen E."/>
            <person name="Bennedsen M."/>
            <person name="Brockmann E."/>
            <person name="Nielsen B."/>
        </authorList>
    </citation>
    <scope>NUCLEOTIDE SEQUENCE [LARGE SCALE GENOMIC DNA]</scope>
    <source>
        <strain evidence="12 13">CHCC20162</strain>
    </source>
</reference>
<comment type="pathway">
    <text evidence="8">Glycan biosynthesis.</text>
</comment>
<feature type="domain" description="L,D-TPase catalytic" evidence="11">
    <location>
        <begin position="36"/>
        <end position="160"/>
    </location>
</feature>
<dbReference type="FunFam" id="2.40.440.10:FF:000003">
    <property type="entry name" value="L,D-transpeptidase YciB"/>
    <property type="match status" value="1"/>
</dbReference>
<dbReference type="InterPro" id="IPR038063">
    <property type="entry name" value="Transpep_catalytic_dom"/>
</dbReference>
<dbReference type="SUPFAM" id="SSF141523">
    <property type="entry name" value="L,D-transpeptidase catalytic domain-like"/>
    <property type="match status" value="1"/>
</dbReference>
<dbReference type="RefSeq" id="WP_116078692.1">
    <property type="nucleotide sequence ID" value="NZ_CP187634.1"/>
</dbReference>
<evidence type="ECO:0000256" key="2">
    <source>
        <dbReference type="ARBA" id="ARBA00005992"/>
    </source>
</evidence>
<evidence type="ECO:0000256" key="6">
    <source>
        <dbReference type="ARBA" id="ARBA00022984"/>
    </source>
</evidence>
<gene>
    <name evidence="12" type="ORF">C3744_28460</name>
</gene>
<dbReference type="Proteomes" id="UP000256519">
    <property type="component" value="Unassembled WGS sequence"/>
</dbReference>
<feature type="active site" description="Nucleophile" evidence="9">
    <location>
        <position position="136"/>
    </location>
</feature>
<evidence type="ECO:0000256" key="1">
    <source>
        <dbReference type="ARBA" id="ARBA00004752"/>
    </source>
</evidence>
<evidence type="ECO:0000259" key="11">
    <source>
        <dbReference type="PROSITE" id="PS52029"/>
    </source>
</evidence>
<evidence type="ECO:0000256" key="8">
    <source>
        <dbReference type="ARBA" id="ARBA00060592"/>
    </source>
</evidence>
<organism evidence="12 13">
    <name type="scientific">Priestia megaterium</name>
    <name type="common">Bacillus megaterium</name>
    <dbReference type="NCBI Taxonomy" id="1404"/>
    <lineage>
        <taxon>Bacteria</taxon>
        <taxon>Bacillati</taxon>
        <taxon>Bacillota</taxon>
        <taxon>Bacilli</taxon>
        <taxon>Bacillales</taxon>
        <taxon>Bacillaceae</taxon>
        <taxon>Priestia</taxon>
    </lineage>
</organism>
<dbReference type="PANTHER" id="PTHR30582:SF4">
    <property type="entry name" value="L,D-TRANSPEPTIDASE YQJB-RELATED"/>
    <property type="match status" value="1"/>
</dbReference>
<keyword evidence="3" id="KW-0808">Transferase</keyword>
<dbReference type="UniPathway" id="UPA00219"/>
<dbReference type="InterPro" id="IPR005490">
    <property type="entry name" value="LD_TPept_cat_dom"/>
</dbReference>
<dbReference type="PROSITE" id="PS52029">
    <property type="entry name" value="LD_TPASE"/>
    <property type="match status" value="1"/>
</dbReference>
<dbReference type="InterPro" id="IPR050979">
    <property type="entry name" value="LD-transpeptidase"/>
</dbReference>
<dbReference type="AlphaFoldDB" id="A0A3D8WTZ1"/>
<evidence type="ECO:0000313" key="13">
    <source>
        <dbReference type="Proteomes" id="UP000256519"/>
    </source>
</evidence>
<sequence>MKKFLVNSLMIFVLAFVTLFGSLGATAEATSTKNNDLIIINKHYNKLIYYHNGYVEMIEPVATGKSWEKTPVGHFKIVNKIKNRPYYTGHIPGGNPRNPLGKRWLGLNANRTKGDTYAIHGNANESSIGKYVSQGCVRMHNASIEKLYDKVEVGTPVAITNSPKSFQELAKIYGYKVKGYNTK</sequence>
<evidence type="ECO:0000313" key="12">
    <source>
        <dbReference type="EMBL" id="RDZ06630.1"/>
    </source>
</evidence>
<dbReference type="GO" id="GO:0018104">
    <property type="term" value="P:peptidoglycan-protein cross-linking"/>
    <property type="evidence" value="ECO:0007669"/>
    <property type="project" value="TreeGrafter"/>
</dbReference>
<comment type="caution">
    <text evidence="12">The sequence shown here is derived from an EMBL/GenBank/DDBJ whole genome shotgun (WGS) entry which is preliminary data.</text>
</comment>
<comment type="pathway">
    <text evidence="1 9">Cell wall biogenesis; peptidoglycan biosynthesis.</text>
</comment>
<dbReference type="CDD" id="cd16913">
    <property type="entry name" value="YkuD_like"/>
    <property type="match status" value="1"/>
</dbReference>